<organism evidence="1 2">
    <name type="scientific">Anisakis simplex</name>
    <name type="common">Herring worm</name>
    <dbReference type="NCBI Taxonomy" id="6269"/>
    <lineage>
        <taxon>Eukaryota</taxon>
        <taxon>Metazoa</taxon>
        <taxon>Ecdysozoa</taxon>
        <taxon>Nematoda</taxon>
        <taxon>Chromadorea</taxon>
        <taxon>Rhabditida</taxon>
        <taxon>Spirurina</taxon>
        <taxon>Ascaridomorpha</taxon>
        <taxon>Ascaridoidea</taxon>
        <taxon>Anisakidae</taxon>
        <taxon>Anisakis</taxon>
        <taxon>Anisakis simplex complex</taxon>
    </lineage>
</organism>
<proteinExistence type="predicted"/>
<gene>
    <name evidence="1" type="ORF">ASIM_LOCUS7224</name>
</gene>
<evidence type="ECO:0000313" key="2">
    <source>
        <dbReference type="Proteomes" id="UP000267096"/>
    </source>
</evidence>
<accession>A0A3P6QD78</accession>
<reference evidence="1 2" key="1">
    <citation type="submission" date="2018-11" db="EMBL/GenBank/DDBJ databases">
        <authorList>
            <consortium name="Pathogen Informatics"/>
        </authorList>
    </citation>
    <scope>NUCLEOTIDE SEQUENCE [LARGE SCALE GENOMIC DNA]</scope>
</reference>
<keyword evidence="2" id="KW-1185">Reference proteome</keyword>
<dbReference type="Proteomes" id="UP000267096">
    <property type="component" value="Unassembled WGS sequence"/>
</dbReference>
<dbReference type="EMBL" id="UYRR01017086">
    <property type="protein sequence ID" value="VDK28768.1"/>
    <property type="molecule type" value="Genomic_DNA"/>
</dbReference>
<protein>
    <submittedName>
        <fullName evidence="1">Uncharacterized protein</fullName>
    </submittedName>
</protein>
<sequence>MLKQQLRDLVLRRKSLVREEPEDEAAIEAQLISRLSNGTNELSVGAQQSGTATSGGYSLKTGLFF</sequence>
<dbReference type="AlphaFoldDB" id="A0A3P6QD78"/>
<name>A0A3P6QD78_ANISI</name>
<evidence type="ECO:0000313" key="1">
    <source>
        <dbReference type="EMBL" id="VDK28768.1"/>
    </source>
</evidence>